<comment type="caution">
    <text evidence="1">The sequence shown here is derived from an EMBL/GenBank/DDBJ whole genome shotgun (WGS) entry which is preliminary data.</text>
</comment>
<gene>
    <name evidence="1" type="ORF">DUNSADRAFT_15741</name>
</gene>
<name>A0ABQ7H9B5_DUNSA</name>
<accession>A0ABQ7H9B5</accession>
<evidence type="ECO:0000313" key="1">
    <source>
        <dbReference type="EMBL" id="KAF5843446.1"/>
    </source>
</evidence>
<dbReference type="Proteomes" id="UP000815325">
    <property type="component" value="Unassembled WGS sequence"/>
</dbReference>
<protein>
    <recommendedName>
        <fullName evidence="3">Encoded protein</fullName>
    </recommendedName>
</protein>
<evidence type="ECO:0000313" key="2">
    <source>
        <dbReference type="Proteomes" id="UP000815325"/>
    </source>
</evidence>
<reference evidence="1" key="1">
    <citation type="submission" date="2017-08" db="EMBL/GenBank/DDBJ databases">
        <authorList>
            <person name="Polle J.E."/>
            <person name="Barry K."/>
            <person name="Cushman J."/>
            <person name="Schmutz J."/>
            <person name="Tran D."/>
            <person name="Hathwaick L.T."/>
            <person name="Yim W.C."/>
            <person name="Jenkins J."/>
            <person name="Mckie-Krisberg Z.M."/>
            <person name="Prochnik S."/>
            <person name="Lindquist E."/>
            <person name="Dockter R.B."/>
            <person name="Adam C."/>
            <person name="Molina H."/>
            <person name="Bunkerborg J."/>
            <person name="Jin E."/>
            <person name="Buchheim M."/>
            <person name="Magnuson J."/>
        </authorList>
    </citation>
    <scope>NUCLEOTIDE SEQUENCE</scope>
    <source>
        <strain evidence="1">CCAP 19/18</strain>
    </source>
</reference>
<keyword evidence="2" id="KW-1185">Reference proteome</keyword>
<dbReference type="EMBL" id="MU069442">
    <property type="protein sequence ID" value="KAF5843446.1"/>
    <property type="molecule type" value="Genomic_DNA"/>
</dbReference>
<proteinExistence type="predicted"/>
<organism evidence="1 2">
    <name type="scientific">Dunaliella salina</name>
    <name type="common">Green alga</name>
    <name type="synonym">Protococcus salinus</name>
    <dbReference type="NCBI Taxonomy" id="3046"/>
    <lineage>
        <taxon>Eukaryota</taxon>
        <taxon>Viridiplantae</taxon>
        <taxon>Chlorophyta</taxon>
        <taxon>core chlorophytes</taxon>
        <taxon>Chlorophyceae</taxon>
        <taxon>CS clade</taxon>
        <taxon>Chlamydomonadales</taxon>
        <taxon>Dunaliellaceae</taxon>
        <taxon>Dunaliella</taxon>
    </lineage>
</organism>
<evidence type="ECO:0008006" key="3">
    <source>
        <dbReference type="Google" id="ProtNLM"/>
    </source>
</evidence>
<sequence>MGKRALAVLEHKVPAQYDKSGDHSFCMLDYAKSYACMQAGKPASIFTQKSSPGASQAMTDASLRLVMIWCL</sequence>